<dbReference type="PANTHER" id="PTHR46692:SF1">
    <property type="entry name" value="NUCLEOSIDE HYDROLASE 3-RELATED"/>
    <property type="match status" value="1"/>
</dbReference>
<accession>A0AAP0J893</accession>
<gene>
    <name evidence="1" type="ORF">Syun_016945</name>
</gene>
<protein>
    <submittedName>
        <fullName evidence="1">Uncharacterized protein</fullName>
    </submittedName>
</protein>
<evidence type="ECO:0000313" key="2">
    <source>
        <dbReference type="Proteomes" id="UP001420932"/>
    </source>
</evidence>
<dbReference type="Proteomes" id="UP001420932">
    <property type="component" value="Unassembled WGS sequence"/>
</dbReference>
<dbReference type="EMBL" id="JBBNAF010000007">
    <property type="protein sequence ID" value="KAK9128148.1"/>
    <property type="molecule type" value="Genomic_DNA"/>
</dbReference>
<keyword evidence="2" id="KW-1185">Reference proteome</keyword>
<proteinExistence type="predicted"/>
<evidence type="ECO:0000313" key="1">
    <source>
        <dbReference type="EMBL" id="KAK9128148.1"/>
    </source>
</evidence>
<dbReference type="AlphaFoldDB" id="A0AAP0J893"/>
<dbReference type="PANTHER" id="PTHR46692">
    <property type="entry name" value="INOSINE-URIDINE PREFERRING NUCLEOSIDE HYDROLASE FAMILY PROTEIN"/>
    <property type="match status" value="1"/>
</dbReference>
<reference evidence="1 2" key="1">
    <citation type="submission" date="2024-01" db="EMBL/GenBank/DDBJ databases">
        <title>Genome assemblies of Stephania.</title>
        <authorList>
            <person name="Yang L."/>
        </authorList>
    </citation>
    <scope>NUCLEOTIDE SEQUENCE [LARGE SCALE GENOMIC DNA]</scope>
    <source>
        <strain evidence="1">YNDBR</strain>
        <tissue evidence="1">Leaf</tissue>
    </source>
</reference>
<name>A0AAP0J893_9MAGN</name>
<organism evidence="1 2">
    <name type="scientific">Stephania yunnanensis</name>
    <dbReference type="NCBI Taxonomy" id="152371"/>
    <lineage>
        <taxon>Eukaryota</taxon>
        <taxon>Viridiplantae</taxon>
        <taxon>Streptophyta</taxon>
        <taxon>Embryophyta</taxon>
        <taxon>Tracheophyta</taxon>
        <taxon>Spermatophyta</taxon>
        <taxon>Magnoliopsida</taxon>
        <taxon>Ranunculales</taxon>
        <taxon>Menispermaceae</taxon>
        <taxon>Menispermoideae</taxon>
        <taxon>Cissampelideae</taxon>
        <taxon>Stephania</taxon>
    </lineage>
</organism>
<sequence>MAARNELDQWMADMWHFEKPVVFDMDMSSRDFLALIYLLKVHVEVIDLKSVFVVGGHISHGNSDKGNVFTVPSNKYAEFNISLASIDWKSFGLNIKSSAIDEDGDAVLEWENLPPLLSLSGRLTAKNCHHRGSSEHICNLGAKHHPHLKGRGTSSVGTFNSIIKTPYRGGATATLSEVGGATIVGGDIPDRDVPDTASQGCQAPRGGASWQPVSWAGILHNASKGVWPIDIKPVAKPPGCRIFDESRGMNIIYIGSSNHLIKDNDIIDV</sequence>
<comment type="caution">
    <text evidence="1">The sequence shown here is derived from an EMBL/GenBank/DDBJ whole genome shotgun (WGS) entry which is preliminary data.</text>
</comment>